<evidence type="ECO:0000313" key="3">
    <source>
        <dbReference type="Proteomes" id="UP001172102"/>
    </source>
</evidence>
<feature type="compositionally biased region" description="Low complexity" evidence="1">
    <location>
        <begin position="218"/>
        <end position="232"/>
    </location>
</feature>
<reference evidence="2" key="1">
    <citation type="submission" date="2023-06" db="EMBL/GenBank/DDBJ databases">
        <title>Genome-scale phylogeny and comparative genomics of the fungal order Sordariales.</title>
        <authorList>
            <consortium name="Lawrence Berkeley National Laboratory"/>
            <person name="Hensen N."/>
            <person name="Bonometti L."/>
            <person name="Westerberg I."/>
            <person name="Brannstrom I.O."/>
            <person name="Guillou S."/>
            <person name="Cros-Aarteil S."/>
            <person name="Calhoun S."/>
            <person name="Haridas S."/>
            <person name="Kuo A."/>
            <person name="Mondo S."/>
            <person name="Pangilinan J."/>
            <person name="Riley R."/>
            <person name="Labutti K."/>
            <person name="Andreopoulos B."/>
            <person name="Lipzen A."/>
            <person name="Chen C."/>
            <person name="Yanf M."/>
            <person name="Daum C."/>
            <person name="Ng V."/>
            <person name="Clum A."/>
            <person name="Steindorff A."/>
            <person name="Ohm R."/>
            <person name="Martin F."/>
            <person name="Silar P."/>
            <person name="Natvig D."/>
            <person name="Lalanne C."/>
            <person name="Gautier V."/>
            <person name="Ament-Velasquez S.L."/>
            <person name="Kruys A."/>
            <person name="Hutchinson M.I."/>
            <person name="Powell A.J."/>
            <person name="Barry K."/>
            <person name="Miller A.N."/>
            <person name="Grigoriev I.V."/>
            <person name="Debuchy R."/>
            <person name="Gladieux P."/>
            <person name="Thoren M.H."/>
            <person name="Johannesson H."/>
        </authorList>
    </citation>
    <scope>NUCLEOTIDE SEQUENCE</scope>
    <source>
        <strain evidence="2">SMH4607-1</strain>
    </source>
</reference>
<organism evidence="2 3">
    <name type="scientific">Lasiosphaeris hirsuta</name>
    <dbReference type="NCBI Taxonomy" id="260670"/>
    <lineage>
        <taxon>Eukaryota</taxon>
        <taxon>Fungi</taxon>
        <taxon>Dikarya</taxon>
        <taxon>Ascomycota</taxon>
        <taxon>Pezizomycotina</taxon>
        <taxon>Sordariomycetes</taxon>
        <taxon>Sordariomycetidae</taxon>
        <taxon>Sordariales</taxon>
        <taxon>Lasiosphaeriaceae</taxon>
        <taxon>Lasiosphaeris</taxon>
    </lineage>
</organism>
<proteinExistence type="predicted"/>
<dbReference type="EMBL" id="JAUKUA010000006">
    <property type="protein sequence ID" value="KAK0708408.1"/>
    <property type="molecule type" value="Genomic_DNA"/>
</dbReference>
<dbReference type="Proteomes" id="UP001172102">
    <property type="component" value="Unassembled WGS sequence"/>
</dbReference>
<gene>
    <name evidence="2" type="ORF">B0H67DRAFT_340200</name>
</gene>
<feature type="region of interest" description="Disordered" evidence="1">
    <location>
        <begin position="218"/>
        <end position="244"/>
    </location>
</feature>
<evidence type="ECO:0000313" key="2">
    <source>
        <dbReference type="EMBL" id="KAK0708408.1"/>
    </source>
</evidence>
<protein>
    <submittedName>
        <fullName evidence="2">Uncharacterized protein</fullName>
    </submittedName>
</protein>
<sequence length="244" mass="25679">MGCFGRQRGWPTVPVCAAQNGWSETASMAMTCSVVSMLPTADRQRFVRSCSEGSRRRGACFGSSHSRPIASSFSSSPRRVKNLVTAGCRRVTCAAIALSGREGVISQIQRTAAPLAADATVLRMGRGVDVHATAGLRATVAIQPKPSTEKRRCAPALSTLLKSGRNAKDLVPILSLIAKPGPRHISTHRQLGSLFSGALDRSKLFACPGAWQPCPGQSFSSSGWSGTSQSPQATRSSILEAPTG</sequence>
<accession>A0AA40DQJ9</accession>
<evidence type="ECO:0000256" key="1">
    <source>
        <dbReference type="SAM" id="MobiDB-lite"/>
    </source>
</evidence>
<keyword evidence="3" id="KW-1185">Reference proteome</keyword>
<comment type="caution">
    <text evidence="2">The sequence shown here is derived from an EMBL/GenBank/DDBJ whole genome shotgun (WGS) entry which is preliminary data.</text>
</comment>
<name>A0AA40DQJ9_9PEZI</name>
<dbReference type="AlphaFoldDB" id="A0AA40DQJ9"/>